<proteinExistence type="predicted"/>
<name>A0A401TWA8_CHIPU</name>
<feature type="compositionally biased region" description="Basic and acidic residues" evidence="1">
    <location>
        <begin position="54"/>
        <end position="111"/>
    </location>
</feature>
<dbReference type="Proteomes" id="UP000287033">
    <property type="component" value="Unassembled WGS sequence"/>
</dbReference>
<reference evidence="2 3" key="1">
    <citation type="journal article" date="2018" name="Nat. Ecol. Evol.">
        <title>Shark genomes provide insights into elasmobranch evolution and the origin of vertebrates.</title>
        <authorList>
            <person name="Hara Y"/>
            <person name="Yamaguchi K"/>
            <person name="Onimaru K"/>
            <person name="Kadota M"/>
            <person name="Koyanagi M"/>
            <person name="Keeley SD"/>
            <person name="Tatsumi K"/>
            <person name="Tanaka K"/>
            <person name="Motone F"/>
            <person name="Kageyama Y"/>
            <person name="Nozu R"/>
            <person name="Adachi N"/>
            <person name="Nishimura O"/>
            <person name="Nakagawa R"/>
            <person name="Tanegashima C"/>
            <person name="Kiyatake I"/>
            <person name="Matsumoto R"/>
            <person name="Murakumo K"/>
            <person name="Nishida K"/>
            <person name="Terakita A"/>
            <person name="Kuratani S"/>
            <person name="Sato K"/>
            <person name="Hyodo S Kuraku.S."/>
        </authorList>
    </citation>
    <scope>NUCLEOTIDE SEQUENCE [LARGE SCALE GENOMIC DNA]</scope>
</reference>
<keyword evidence="3" id="KW-1185">Reference proteome</keyword>
<dbReference type="AlphaFoldDB" id="A0A401TWA8"/>
<organism evidence="2 3">
    <name type="scientific">Chiloscyllium punctatum</name>
    <name type="common">Brownbanded bambooshark</name>
    <name type="synonym">Hemiscyllium punctatum</name>
    <dbReference type="NCBI Taxonomy" id="137246"/>
    <lineage>
        <taxon>Eukaryota</taxon>
        <taxon>Metazoa</taxon>
        <taxon>Chordata</taxon>
        <taxon>Craniata</taxon>
        <taxon>Vertebrata</taxon>
        <taxon>Chondrichthyes</taxon>
        <taxon>Elasmobranchii</taxon>
        <taxon>Galeomorphii</taxon>
        <taxon>Galeoidea</taxon>
        <taxon>Orectolobiformes</taxon>
        <taxon>Hemiscylliidae</taxon>
        <taxon>Chiloscyllium</taxon>
    </lineage>
</organism>
<protein>
    <submittedName>
        <fullName evidence="2">Uncharacterized protein</fullName>
    </submittedName>
</protein>
<sequence length="156" mass="17104">MGRGLSQFTPAIAPFWQAAAVLPSTAGGNTVLRIGQSGDQDQRDAGDGQQGSGDDPRCDLDMLEHDSAHRHGHQRVDRSERCHQRDRAVADRGEQAERAEPVADPGQHEPEPPLARRLHQEAALADPLHRQHHQRGHDVADQASPERARPDGQPEL</sequence>
<evidence type="ECO:0000313" key="3">
    <source>
        <dbReference type="Proteomes" id="UP000287033"/>
    </source>
</evidence>
<feature type="compositionally biased region" description="Basic and acidic residues" evidence="1">
    <location>
        <begin position="136"/>
        <end position="156"/>
    </location>
</feature>
<gene>
    <name evidence="2" type="ORF">chiPu_0031414</name>
</gene>
<evidence type="ECO:0000256" key="1">
    <source>
        <dbReference type="SAM" id="MobiDB-lite"/>
    </source>
</evidence>
<feature type="non-terminal residue" evidence="2">
    <location>
        <position position="156"/>
    </location>
</feature>
<comment type="caution">
    <text evidence="2">The sequence shown here is derived from an EMBL/GenBank/DDBJ whole genome shotgun (WGS) entry which is preliminary data.</text>
</comment>
<accession>A0A401TWA8</accession>
<evidence type="ECO:0000313" key="2">
    <source>
        <dbReference type="EMBL" id="GCC46941.1"/>
    </source>
</evidence>
<feature type="region of interest" description="Disordered" evidence="1">
    <location>
        <begin position="28"/>
        <end position="156"/>
    </location>
</feature>
<dbReference type="EMBL" id="BEZZ01209065">
    <property type="protein sequence ID" value="GCC46941.1"/>
    <property type="molecule type" value="Genomic_DNA"/>
</dbReference>